<dbReference type="VEuPathDB" id="VectorBase:RSAN_047412"/>
<dbReference type="EMBL" id="JABSTV010001250">
    <property type="protein sequence ID" value="KAH7955847.1"/>
    <property type="molecule type" value="Genomic_DNA"/>
</dbReference>
<protein>
    <recommendedName>
        <fullName evidence="3">Tick transposon</fullName>
    </recommendedName>
</protein>
<evidence type="ECO:0000313" key="1">
    <source>
        <dbReference type="EMBL" id="KAH7955847.1"/>
    </source>
</evidence>
<proteinExistence type="predicted"/>
<reference evidence="1" key="1">
    <citation type="journal article" date="2020" name="Cell">
        <title>Large-Scale Comparative Analyses of Tick Genomes Elucidate Their Genetic Diversity and Vector Capacities.</title>
        <authorList>
            <consortium name="Tick Genome and Microbiome Consortium (TIGMIC)"/>
            <person name="Jia N."/>
            <person name="Wang J."/>
            <person name="Shi W."/>
            <person name="Du L."/>
            <person name="Sun Y."/>
            <person name="Zhan W."/>
            <person name="Jiang J.F."/>
            <person name="Wang Q."/>
            <person name="Zhang B."/>
            <person name="Ji P."/>
            <person name="Bell-Sakyi L."/>
            <person name="Cui X.M."/>
            <person name="Yuan T.T."/>
            <person name="Jiang B.G."/>
            <person name="Yang W.F."/>
            <person name="Lam T.T."/>
            <person name="Chang Q.C."/>
            <person name="Ding S.J."/>
            <person name="Wang X.J."/>
            <person name="Zhu J.G."/>
            <person name="Ruan X.D."/>
            <person name="Zhao L."/>
            <person name="Wei J.T."/>
            <person name="Ye R.Z."/>
            <person name="Que T.C."/>
            <person name="Du C.H."/>
            <person name="Zhou Y.H."/>
            <person name="Cheng J.X."/>
            <person name="Dai P.F."/>
            <person name="Guo W.B."/>
            <person name="Han X.H."/>
            <person name="Huang E.J."/>
            <person name="Li L.F."/>
            <person name="Wei W."/>
            <person name="Gao Y.C."/>
            <person name="Liu J.Z."/>
            <person name="Shao H.Z."/>
            <person name="Wang X."/>
            <person name="Wang C.C."/>
            <person name="Yang T.C."/>
            <person name="Huo Q.B."/>
            <person name="Li W."/>
            <person name="Chen H.Y."/>
            <person name="Chen S.E."/>
            <person name="Zhou L.G."/>
            <person name="Ni X.B."/>
            <person name="Tian J.H."/>
            <person name="Sheng Y."/>
            <person name="Liu T."/>
            <person name="Pan Y.S."/>
            <person name="Xia L.Y."/>
            <person name="Li J."/>
            <person name="Zhao F."/>
            <person name="Cao W.C."/>
        </authorList>
    </citation>
    <scope>NUCLEOTIDE SEQUENCE</scope>
    <source>
        <strain evidence="1">Rsan-2018</strain>
    </source>
</reference>
<keyword evidence="2" id="KW-1185">Reference proteome</keyword>
<sequence length="172" mass="18883">MFDIVSQAATDVASTNATTQQALEVCQREAGRTALTVHGFTPNEAVEDDLGWSSFKMKEEVAKLAYERSLSSLTDSRWAWDTDEMGHPNLLAIGAGKSDIAEEVFYDNSRGSGLLCEARSGVFRMWTLRARFTAELDTTCPLCQDAEDTIRYIVLECTCLQAVVPGAQDSNT</sequence>
<gene>
    <name evidence="1" type="ORF">HPB52_004164</name>
</gene>
<comment type="caution">
    <text evidence="1">The sequence shown here is derived from an EMBL/GenBank/DDBJ whole genome shotgun (WGS) entry which is preliminary data.</text>
</comment>
<evidence type="ECO:0000313" key="2">
    <source>
        <dbReference type="Proteomes" id="UP000821837"/>
    </source>
</evidence>
<dbReference type="AlphaFoldDB" id="A0A9D4PVE9"/>
<accession>A0A9D4PVE9</accession>
<evidence type="ECO:0008006" key="3">
    <source>
        <dbReference type="Google" id="ProtNLM"/>
    </source>
</evidence>
<organism evidence="1 2">
    <name type="scientific">Rhipicephalus sanguineus</name>
    <name type="common">Brown dog tick</name>
    <name type="synonym">Ixodes sanguineus</name>
    <dbReference type="NCBI Taxonomy" id="34632"/>
    <lineage>
        <taxon>Eukaryota</taxon>
        <taxon>Metazoa</taxon>
        <taxon>Ecdysozoa</taxon>
        <taxon>Arthropoda</taxon>
        <taxon>Chelicerata</taxon>
        <taxon>Arachnida</taxon>
        <taxon>Acari</taxon>
        <taxon>Parasitiformes</taxon>
        <taxon>Ixodida</taxon>
        <taxon>Ixodoidea</taxon>
        <taxon>Ixodidae</taxon>
        <taxon>Rhipicephalinae</taxon>
        <taxon>Rhipicephalus</taxon>
        <taxon>Rhipicephalus</taxon>
    </lineage>
</organism>
<reference evidence="1" key="2">
    <citation type="submission" date="2021-09" db="EMBL/GenBank/DDBJ databases">
        <authorList>
            <person name="Jia N."/>
            <person name="Wang J."/>
            <person name="Shi W."/>
            <person name="Du L."/>
            <person name="Sun Y."/>
            <person name="Zhan W."/>
            <person name="Jiang J."/>
            <person name="Wang Q."/>
            <person name="Zhang B."/>
            <person name="Ji P."/>
            <person name="Sakyi L.B."/>
            <person name="Cui X."/>
            <person name="Yuan T."/>
            <person name="Jiang B."/>
            <person name="Yang W."/>
            <person name="Lam T.T.-Y."/>
            <person name="Chang Q."/>
            <person name="Ding S."/>
            <person name="Wang X."/>
            <person name="Zhu J."/>
            <person name="Ruan X."/>
            <person name="Zhao L."/>
            <person name="Wei J."/>
            <person name="Que T."/>
            <person name="Du C."/>
            <person name="Cheng J."/>
            <person name="Dai P."/>
            <person name="Han X."/>
            <person name="Huang E."/>
            <person name="Gao Y."/>
            <person name="Liu J."/>
            <person name="Shao H."/>
            <person name="Ye R."/>
            <person name="Li L."/>
            <person name="Wei W."/>
            <person name="Wang X."/>
            <person name="Wang C."/>
            <person name="Huo Q."/>
            <person name="Li W."/>
            <person name="Guo W."/>
            <person name="Chen H."/>
            <person name="Chen S."/>
            <person name="Zhou L."/>
            <person name="Zhou L."/>
            <person name="Ni X."/>
            <person name="Tian J."/>
            <person name="Zhou Y."/>
            <person name="Sheng Y."/>
            <person name="Liu T."/>
            <person name="Pan Y."/>
            <person name="Xia L."/>
            <person name="Li J."/>
            <person name="Zhao F."/>
            <person name="Cao W."/>
        </authorList>
    </citation>
    <scope>NUCLEOTIDE SEQUENCE</scope>
    <source>
        <strain evidence="1">Rsan-2018</strain>
        <tissue evidence="1">Larvae</tissue>
    </source>
</reference>
<name>A0A9D4PVE9_RHISA</name>
<dbReference type="Proteomes" id="UP000821837">
    <property type="component" value="Unassembled WGS sequence"/>
</dbReference>